<protein>
    <submittedName>
        <fullName evidence="1">1676_t:CDS:1</fullName>
    </submittedName>
</protein>
<reference evidence="1" key="1">
    <citation type="submission" date="2021-06" db="EMBL/GenBank/DDBJ databases">
        <authorList>
            <person name="Kallberg Y."/>
            <person name="Tangrot J."/>
            <person name="Rosling A."/>
        </authorList>
    </citation>
    <scope>NUCLEOTIDE SEQUENCE</scope>
    <source>
        <strain evidence="1">CL356</strain>
    </source>
</reference>
<name>A0ACA9LIM3_9GLOM</name>
<evidence type="ECO:0000313" key="1">
    <source>
        <dbReference type="EMBL" id="CAG8528769.1"/>
    </source>
</evidence>
<keyword evidence="2" id="KW-1185">Reference proteome</keyword>
<proteinExistence type="predicted"/>
<organism evidence="1 2">
    <name type="scientific">Acaulospora colombiana</name>
    <dbReference type="NCBI Taxonomy" id="27376"/>
    <lineage>
        <taxon>Eukaryota</taxon>
        <taxon>Fungi</taxon>
        <taxon>Fungi incertae sedis</taxon>
        <taxon>Mucoromycota</taxon>
        <taxon>Glomeromycotina</taxon>
        <taxon>Glomeromycetes</taxon>
        <taxon>Diversisporales</taxon>
        <taxon>Acaulosporaceae</taxon>
        <taxon>Acaulospora</taxon>
    </lineage>
</organism>
<evidence type="ECO:0000313" key="2">
    <source>
        <dbReference type="Proteomes" id="UP000789525"/>
    </source>
</evidence>
<comment type="caution">
    <text evidence="1">The sequence shown here is derived from an EMBL/GenBank/DDBJ whole genome shotgun (WGS) entry which is preliminary data.</text>
</comment>
<feature type="non-terminal residue" evidence="1">
    <location>
        <position position="1747"/>
    </location>
</feature>
<accession>A0ACA9LIM3</accession>
<dbReference type="Proteomes" id="UP000789525">
    <property type="component" value="Unassembled WGS sequence"/>
</dbReference>
<gene>
    <name evidence="1" type="ORF">ACOLOM_LOCUS3983</name>
</gene>
<dbReference type="EMBL" id="CAJVPT010006218">
    <property type="protein sequence ID" value="CAG8528769.1"/>
    <property type="molecule type" value="Genomic_DNA"/>
</dbReference>
<sequence>MTNGDASNLPTRFQRQVITVAPPNSVIVQSEKKQAFSYDYVFGPESSQQEVYEKAIVKLVDKFLEGYNVTVLAYGQTSSGKTHTMGTADNSSVPFESKGIIPRAMTTLFDQTNGPKYRSNKFSIKVSFIEIYNEELIDLLGDGDTRSQVTIREDSKGNIIWNGLQEIKVNGVEELMGHLSRGSLNRQVGATQMNAQSSRSHAIFSVTMTHQKYVAPSNPTTGAGTPSPPPSKMIRPVSSMNRLNKQFDEGAGELVTVTSKYHFVDLAGSEREGISINSGLLALGNVISALGDPNKAKHTTHIPYRDSKLTRLLQDSLGGNAQTLMIACVSPAEFNLNETVNTLKYANRARNIKNNASVNQEEAGWHDLEHVQSLVVKLRNEIKLLKSGGALGLTASNGSTSCRNSMCESSSSGRSTPTQLTNSSSIEHSSPLLAPTNANGTTPHSLLKKPSIHLSATMDHGDENDPDQQLDQLVTMPHLESQSKTSKSSTSQQEEPTIVIQPPSFEKVVEPVIEEYEKSISVLESQLALNRAALAHADSIMSNQESRLEYAEQLNSDNLRLIDELKMKITELSDKDMMFVQHIKVLESKLEAYEEEQKRDQEIIKELRECVEQLKEEEKGLRSSEEHHRRQEEVKDDRIKTLENQLDESDRRIVEFSRRIEKLEIRLKERSDLFLELEAKLTGGDGIDGEKEKKFLLGEILERENRIALLEENVNELTLGLDELKRSKMHEDELLRMKDDGKGGVTEDLQKKLSELQQTHEKTVAEYSQIKTKYQECLSELQDIKTQLSQSKLNEARLMMNNHYNDPPDDSPSTPITPVSPSSTLINSTPRFSSSAATIISARSSLPEFDEITKDGNEYSLLRQKIHRKTQSLSGELKRRGSECAKVEEEDVHYSDILDSTQRSVETLEMKLAALQQELSGRNELSSNSSTSDTSSDGVSDIENGQNDQDNDTTNDKESLRQELKIQLELLKDLKLKYERYELLMKDLTDQENLRKKIEEKEAEAEVYKKQLVEIKNQRDEMQAQIDDLQAQLTSKSNSEADLQSQELKDTRMELERIKRHEQSGLEKIQTLAEREAELMQELERSRAVESEYKEKIHSLESKILAQSDTSADGNVQPQEDLTSLRRELALAKESSDTYKHKIGDLEMKLEKSNLEYQSLRNKVNLLKSRVKCQRSEMEFQEFKHAETQQQIFINKELECLRSLDNYIQQQHESKISDLEEEVRSLQKQKADADINFTTLTYKLNNEIKELESKISESQKESDRLKSEIKLLHDLELDQKAIIKQLQSKLNESTNSNHILEIELSGLRKSAEEQKEYVELLKEELRSVRSNGNTEGLTNLLSNTMRERDEDRQKIQDLSLELLSIREKMRNAEFVKNTEANLENNDLKKKCAQLEGLVEEAKKEFLEISNRNSESVRMAEQLSIQLEKVQSEAESNYKRVESLEEINQQLRSEKELQLAANEEFSNQIKSLKADLENLTLEYTETAKKYEAADLITSEQQLRINELERDLEETNGLNETISALSDELTTVNSKLEGLKAANKNLQQINEDLKAKVNVAEEKSDSLSQEIEKLKSELDNLQVANDSSIEELKGKITVLESEKVDLIEEKKKLEKRLLEEQSRRRRPSFGINPPDLSSEVQKLNRKITKIEGDNAAKNILIDSLESELTKSEKIIDASSKEIETLKKENIELIDQINYLRSRLDETTVEFEHEKSNVYEEKKVIENVLEEERKAKLELENRMEELMAKK</sequence>